<evidence type="ECO:0000256" key="14">
    <source>
        <dbReference type="ARBA" id="ARBA00049244"/>
    </source>
</evidence>
<evidence type="ECO:0000256" key="9">
    <source>
        <dbReference type="ARBA" id="ARBA00022801"/>
    </source>
</evidence>
<dbReference type="SUPFAM" id="SSF53098">
    <property type="entry name" value="Ribonuclease H-like"/>
    <property type="match status" value="1"/>
</dbReference>
<dbReference type="PANTHER" id="PTHR30231">
    <property type="entry name" value="DNA POLYMERASE III SUBUNIT EPSILON"/>
    <property type="match status" value="1"/>
</dbReference>
<evidence type="ECO:0000256" key="10">
    <source>
        <dbReference type="ARBA" id="ARBA00022839"/>
    </source>
</evidence>
<dbReference type="EC" id="2.7.7.7" evidence="2 18"/>
<dbReference type="NCBIfam" id="TIGR00573">
    <property type="entry name" value="dnaq"/>
    <property type="match status" value="1"/>
</dbReference>
<evidence type="ECO:0000256" key="7">
    <source>
        <dbReference type="ARBA" id="ARBA00022722"/>
    </source>
</evidence>
<evidence type="ECO:0000313" key="21">
    <source>
        <dbReference type="Proteomes" id="UP001319121"/>
    </source>
</evidence>
<evidence type="ECO:0000256" key="17">
    <source>
        <dbReference type="PIRSR" id="PIRSR606309-3"/>
    </source>
</evidence>
<keyword evidence="9 18" id="KW-0378">Hydrolase</keyword>
<dbReference type="GO" id="GO:0005829">
    <property type="term" value="C:cytosol"/>
    <property type="evidence" value="ECO:0007669"/>
    <property type="project" value="TreeGrafter"/>
</dbReference>
<dbReference type="GO" id="GO:0045004">
    <property type="term" value="P:DNA replication proofreading"/>
    <property type="evidence" value="ECO:0007669"/>
    <property type="project" value="TreeGrafter"/>
</dbReference>
<dbReference type="NCBIfam" id="TIGR01406">
    <property type="entry name" value="dnaQ_proteo"/>
    <property type="match status" value="1"/>
</dbReference>
<sequence length="239" mass="26362">MRKIVLDTETTGLSPAGGHRIIEVAAIVLEGRKVSTSHFHHYLDPEREVDEDAARVHGFTWDMLRGRAKFADIAPSFLEFIGDSELIIHNAPFDIGFLNHELNLLGLPPLTNPVTDTLKVAREMHPGKKNSLDALCSRYEIDNAHRTLHGALLDTELLAEVYFAMTRGQDSLLGDDHAPVARQPAVLALDGSRPKLRVLPATEEELAAHAQQLTDIDKASKGACLWKKLEQETQPEGTA</sequence>
<keyword evidence="5 18" id="KW-0548">Nucleotidyltransferase</keyword>
<feature type="active site" description="Proton acceptor" evidence="15">
    <location>
        <position position="149"/>
    </location>
</feature>
<feature type="binding site" evidence="17">
    <location>
        <position position="7"/>
    </location>
    <ligand>
        <name>a divalent metal cation</name>
        <dbReference type="ChEBI" id="CHEBI:60240"/>
        <label>1</label>
        <note>catalytic</note>
    </ligand>
</feature>
<evidence type="ECO:0000256" key="6">
    <source>
        <dbReference type="ARBA" id="ARBA00022705"/>
    </source>
</evidence>
<keyword evidence="11 17" id="KW-0460">Magnesium</keyword>
<dbReference type="GO" id="GO:0008408">
    <property type="term" value="F:3'-5' exonuclease activity"/>
    <property type="evidence" value="ECO:0007669"/>
    <property type="project" value="TreeGrafter"/>
</dbReference>
<dbReference type="NCBIfam" id="NF004316">
    <property type="entry name" value="PRK05711.1"/>
    <property type="match status" value="1"/>
</dbReference>
<evidence type="ECO:0000256" key="12">
    <source>
        <dbReference type="ARBA" id="ARBA00022932"/>
    </source>
</evidence>
<keyword evidence="21" id="KW-1185">Reference proteome</keyword>
<feature type="binding site" evidence="16">
    <location>
        <position position="7"/>
    </location>
    <ligand>
        <name>substrate</name>
    </ligand>
</feature>
<keyword evidence="10 18" id="KW-0269">Exonuclease</keyword>
<reference evidence="20 21" key="1">
    <citation type="submission" date="2019-03" db="EMBL/GenBank/DDBJ databases">
        <title>Complete genome sequence of Ferrigenium kumadai strain An22, a microaerophilic iron-oxidizing bacterium isolated from a paddy field soil.</title>
        <authorList>
            <person name="Watanabe T."/>
            <person name="Asakawa S."/>
        </authorList>
    </citation>
    <scope>NUCLEOTIDE SEQUENCE [LARGE SCALE GENOMIC DNA]</scope>
    <source>
        <strain evidence="20 21">An22</strain>
    </source>
</reference>
<accession>A0AAN1SZ67</accession>
<dbReference type="RefSeq" id="WP_212784996.1">
    <property type="nucleotide sequence ID" value="NZ_AP019536.1"/>
</dbReference>
<dbReference type="InterPro" id="IPR036397">
    <property type="entry name" value="RNaseH_sf"/>
</dbReference>
<feature type="binding site" evidence="17">
    <location>
        <position position="154"/>
    </location>
    <ligand>
        <name>a divalent metal cation</name>
        <dbReference type="ChEBI" id="CHEBI:60240"/>
        <label>1</label>
        <note>catalytic</note>
    </ligand>
</feature>
<keyword evidence="7 18" id="KW-0540">Nuclease</keyword>
<keyword evidence="13 17" id="KW-0464">Manganese</keyword>
<dbReference type="FunFam" id="3.30.420.10:FF:000012">
    <property type="entry name" value="DNA polymerase III subunit epsilon"/>
    <property type="match status" value="1"/>
</dbReference>
<dbReference type="InterPro" id="IPR013520">
    <property type="entry name" value="Ribonucl_H"/>
</dbReference>
<comment type="cofactor">
    <cofactor evidence="17">
        <name>Mg(2+)</name>
        <dbReference type="ChEBI" id="CHEBI:18420"/>
    </cofactor>
    <cofactor evidence="17">
        <name>Mn(2+)</name>
        <dbReference type="ChEBI" id="CHEBI:29035"/>
    </cofactor>
    <text evidence="17">Binds 2 divalent metal cations. Magnesium or manganese.</text>
</comment>
<dbReference type="EMBL" id="AP019536">
    <property type="protein sequence ID" value="BBI99762.1"/>
    <property type="molecule type" value="Genomic_DNA"/>
</dbReference>
<dbReference type="KEGG" id="fku:FGKAn22_14550"/>
<dbReference type="SMART" id="SM00479">
    <property type="entry name" value="EXOIII"/>
    <property type="match status" value="1"/>
</dbReference>
<dbReference type="InterPro" id="IPR006054">
    <property type="entry name" value="DnaQ"/>
</dbReference>
<evidence type="ECO:0000256" key="8">
    <source>
        <dbReference type="ARBA" id="ARBA00022723"/>
    </source>
</evidence>
<evidence type="ECO:0000256" key="2">
    <source>
        <dbReference type="ARBA" id="ARBA00012417"/>
    </source>
</evidence>
<protein>
    <recommendedName>
        <fullName evidence="3 18">DNA polymerase III subunit epsilon</fullName>
        <ecNumber evidence="2 18">2.7.7.7</ecNumber>
    </recommendedName>
</protein>
<dbReference type="CDD" id="cd06131">
    <property type="entry name" value="DNA_pol_III_epsilon_Ecoli_like"/>
    <property type="match status" value="1"/>
</dbReference>
<evidence type="ECO:0000256" key="15">
    <source>
        <dbReference type="PIRSR" id="PIRSR606309-1"/>
    </source>
</evidence>
<comment type="function">
    <text evidence="18">DNA polymerase III is a complex, multichain enzyme responsible for most of the replicative synthesis in bacteria. The epsilon subunit contain the editing function and is a proofreading 3'-5' exonuclease.</text>
</comment>
<comment type="catalytic activity">
    <reaction evidence="14 18">
        <text>DNA(n) + a 2'-deoxyribonucleoside 5'-triphosphate = DNA(n+1) + diphosphate</text>
        <dbReference type="Rhea" id="RHEA:22508"/>
        <dbReference type="Rhea" id="RHEA-COMP:17339"/>
        <dbReference type="Rhea" id="RHEA-COMP:17340"/>
        <dbReference type="ChEBI" id="CHEBI:33019"/>
        <dbReference type="ChEBI" id="CHEBI:61560"/>
        <dbReference type="ChEBI" id="CHEBI:173112"/>
        <dbReference type="EC" id="2.7.7.7"/>
    </reaction>
</comment>
<dbReference type="GO" id="GO:0046872">
    <property type="term" value="F:metal ion binding"/>
    <property type="evidence" value="ECO:0007669"/>
    <property type="project" value="UniProtKB-KW"/>
</dbReference>
<evidence type="ECO:0000313" key="20">
    <source>
        <dbReference type="EMBL" id="BBI99762.1"/>
    </source>
</evidence>
<keyword evidence="12 18" id="KW-0239">DNA-directed DNA polymerase</keyword>
<comment type="subunit">
    <text evidence="18">DNA polymerase III contains a core (composed of alpha, epsilon and theta chains) that associates with a tau subunit. This core dimerizes to form the POLIII' complex. PolIII' associates with the gamma complex (composed of gamma, delta, delta', psi and chi chains) and with the beta chain to form the complete DNA polymerase III complex.</text>
</comment>
<dbReference type="InterPro" id="IPR012337">
    <property type="entry name" value="RNaseH-like_sf"/>
</dbReference>
<feature type="binding site" evidence="17">
    <location>
        <position position="9"/>
    </location>
    <ligand>
        <name>a divalent metal cation</name>
        <dbReference type="ChEBI" id="CHEBI:60240"/>
        <label>1</label>
        <note>catalytic</note>
    </ligand>
</feature>
<keyword evidence="6 18" id="KW-0235">DNA replication</keyword>
<evidence type="ECO:0000256" key="16">
    <source>
        <dbReference type="PIRSR" id="PIRSR606309-2"/>
    </source>
</evidence>
<dbReference type="PANTHER" id="PTHR30231:SF41">
    <property type="entry name" value="DNA POLYMERASE III SUBUNIT EPSILON"/>
    <property type="match status" value="1"/>
</dbReference>
<dbReference type="GO" id="GO:0003677">
    <property type="term" value="F:DNA binding"/>
    <property type="evidence" value="ECO:0007669"/>
    <property type="project" value="InterPro"/>
</dbReference>
<dbReference type="Proteomes" id="UP001319121">
    <property type="component" value="Chromosome"/>
</dbReference>
<feature type="binding site" evidence="16">
    <location>
        <position position="154"/>
    </location>
    <ligand>
        <name>substrate</name>
    </ligand>
</feature>
<evidence type="ECO:0000259" key="19">
    <source>
        <dbReference type="SMART" id="SM00479"/>
    </source>
</evidence>
<keyword evidence="8 17" id="KW-0479">Metal-binding</keyword>
<dbReference type="Gene3D" id="3.30.420.10">
    <property type="entry name" value="Ribonuclease H-like superfamily/Ribonuclease H"/>
    <property type="match status" value="1"/>
</dbReference>
<proteinExistence type="predicted"/>
<evidence type="ECO:0000256" key="3">
    <source>
        <dbReference type="ARBA" id="ARBA00020352"/>
    </source>
</evidence>
<dbReference type="InterPro" id="IPR006309">
    <property type="entry name" value="DnaQ_proteo"/>
</dbReference>
<gene>
    <name evidence="20" type="primary">dnaQ_2</name>
    <name evidence="18" type="synonym">dnaQ</name>
    <name evidence="20" type="ORF">FGKAn22_14550</name>
</gene>
<evidence type="ECO:0000256" key="1">
    <source>
        <dbReference type="ARBA" id="ARBA00001936"/>
    </source>
</evidence>
<evidence type="ECO:0000256" key="18">
    <source>
        <dbReference type="RuleBase" id="RU364087"/>
    </source>
</evidence>
<evidence type="ECO:0000256" key="11">
    <source>
        <dbReference type="ARBA" id="ARBA00022842"/>
    </source>
</evidence>
<feature type="binding site" evidence="16">
    <location>
        <position position="57"/>
    </location>
    <ligand>
        <name>substrate</name>
    </ligand>
</feature>
<keyword evidence="4 18" id="KW-0808">Transferase</keyword>
<name>A0AAN1SZ67_9PROT</name>
<evidence type="ECO:0000256" key="4">
    <source>
        <dbReference type="ARBA" id="ARBA00022679"/>
    </source>
</evidence>
<feature type="binding site" evidence="16">
    <location>
        <position position="9"/>
    </location>
    <ligand>
        <name>substrate</name>
    </ligand>
</feature>
<dbReference type="GO" id="GO:0003887">
    <property type="term" value="F:DNA-directed DNA polymerase activity"/>
    <property type="evidence" value="ECO:0007669"/>
    <property type="project" value="UniProtKB-KW"/>
</dbReference>
<dbReference type="Pfam" id="PF00929">
    <property type="entry name" value="RNase_T"/>
    <property type="match status" value="1"/>
</dbReference>
<comment type="cofactor">
    <cofactor evidence="1 18">
        <name>Mn(2+)</name>
        <dbReference type="ChEBI" id="CHEBI:29035"/>
    </cofactor>
</comment>
<evidence type="ECO:0000256" key="5">
    <source>
        <dbReference type="ARBA" id="ARBA00022695"/>
    </source>
</evidence>
<feature type="domain" description="Exonuclease" evidence="19">
    <location>
        <begin position="2"/>
        <end position="171"/>
    </location>
</feature>
<organism evidence="20 21">
    <name type="scientific">Ferrigenium kumadai</name>
    <dbReference type="NCBI Taxonomy" id="1682490"/>
    <lineage>
        <taxon>Bacteria</taxon>
        <taxon>Pseudomonadati</taxon>
        <taxon>Pseudomonadota</taxon>
        <taxon>Betaproteobacteria</taxon>
        <taxon>Nitrosomonadales</taxon>
        <taxon>Gallionellaceae</taxon>
        <taxon>Ferrigenium</taxon>
    </lineage>
</organism>
<evidence type="ECO:0000256" key="13">
    <source>
        <dbReference type="ARBA" id="ARBA00023211"/>
    </source>
</evidence>
<dbReference type="AlphaFoldDB" id="A0AAN1SZ67"/>